<accession>A0A177NSZ5</accession>
<keyword evidence="3" id="KW-1185">Reference proteome</keyword>
<dbReference type="Pfam" id="PF06666">
    <property type="entry name" value="DUF1173"/>
    <property type="match status" value="1"/>
</dbReference>
<evidence type="ECO:0000313" key="3">
    <source>
        <dbReference type="Proteomes" id="UP000078476"/>
    </source>
</evidence>
<gene>
    <name evidence="2" type="ORF">A1359_21275</name>
</gene>
<reference evidence="2 3" key="1">
    <citation type="submission" date="2016-03" db="EMBL/GenBank/DDBJ databases">
        <authorList>
            <person name="Ploux O."/>
        </authorList>
    </citation>
    <scope>NUCLEOTIDE SEQUENCE [LARGE SCALE GENOMIC DNA]</scope>
    <source>
        <strain evidence="2 3">R-45370</strain>
    </source>
</reference>
<sequence>MSELFLDEETYDYLWLTDRSNTKAQKILRRYHGCNDRPRCQCLTDERNRELVIKARGPRFYLARKAETSHHHAEWCLLYEPPETGGPSAKQKPAVQYRKISS</sequence>
<organism evidence="2 3">
    <name type="scientific">Methylomonas lenta</name>
    <dbReference type="NCBI Taxonomy" id="980561"/>
    <lineage>
        <taxon>Bacteria</taxon>
        <taxon>Pseudomonadati</taxon>
        <taxon>Pseudomonadota</taxon>
        <taxon>Gammaproteobacteria</taxon>
        <taxon>Methylococcales</taxon>
        <taxon>Methylococcaceae</taxon>
        <taxon>Methylomonas</taxon>
    </lineage>
</organism>
<proteinExistence type="predicted"/>
<dbReference type="Proteomes" id="UP000078476">
    <property type="component" value="Unassembled WGS sequence"/>
</dbReference>
<evidence type="ECO:0000256" key="1">
    <source>
        <dbReference type="SAM" id="MobiDB-lite"/>
    </source>
</evidence>
<dbReference type="RefSeq" id="WP_066978198.1">
    <property type="nucleotide sequence ID" value="NZ_LUUI01000052.1"/>
</dbReference>
<dbReference type="AlphaFoldDB" id="A0A177NSZ5"/>
<dbReference type="EMBL" id="LUUI01000052">
    <property type="protein sequence ID" value="OAI20190.1"/>
    <property type="molecule type" value="Genomic_DNA"/>
</dbReference>
<evidence type="ECO:0000313" key="2">
    <source>
        <dbReference type="EMBL" id="OAI20190.1"/>
    </source>
</evidence>
<comment type="caution">
    <text evidence="2">The sequence shown here is derived from an EMBL/GenBank/DDBJ whole genome shotgun (WGS) entry which is preliminary data.</text>
</comment>
<dbReference type="STRING" id="980561.A1359_21275"/>
<name>A0A177NSZ5_9GAMM</name>
<dbReference type="OrthoDB" id="5572968at2"/>
<dbReference type="InterPro" id="IPR009553">
    <property type="entry name" value="DUF1173"/>
</dbReference>
<protein>
    <submittedName>
        <fullName evidence="2">Uncharacterized protein</fullName>
    </submittedName>
</protein>
<feature type="region of interest" description="Disordered" evidence="1">
    <location>
        <begin position="82"/>
        <end position="102"/>
    </location>
</feature>